<reference evidence="2 3" key="1">
    <citation type="journal article" date="2019" name="G3 (Bethesda)">
        <title>Sequencing of a Wild Apple (Malus baccata) Genome Unravels the Differences Between Cultivated and Wild Apple Species Regarding Disease Resistance and Cold Tolerance.</title>
        <authorList>
            <person name="Chen X."/>
        </authorList>
    </citation>
    <scope>NUCLEOTIDE SEQUENCE [LARGE SCALE GENOMIC DNA]</scope>
    <source>
        <strain evidence="3">cv. Shandingzi</strain>
        <tissue evidence="2">Leaves</tissue>
    </source>
</reference>
<feature type="region of interest" description="Disordered" evidence="1">
    <location>
        <begin position="60"/>
        <end position="87"/>
    </location>
</feature>
<gene>
    <name evidence="2" type="ORF">C1H46_018772</name>
</gene>
<organism evidence="2 3">
    <name type="scientific">Malus baccata</name>
    <name type="common">Siberian crab apple</name>
    <name type="synonym">Pyrus baccata</name>
    <dbReference type="NCBI Taxonomy" id="106549"/>
    <lineage>
        <taxon>Eukaryota</taxon>
        <taxon>Viridiplantae</taxon>
        <taxon>Streptophyta</taxon>
        <taxon>Embryophyta</taxon>
        <taxon>Tracheophyta</taxon>
        <taxon>Spermatophyta</taxon>
        <taxon>Magnoliopsida</taxon>
        <taxon>eudicotyledons</taxon>
        <taxon>Gunneridae</taxon>
        <taxon>Pentapetalae</taxon>
        <taxon>rosids</taxon>
        <taxon>fabids</taxon>
        <taxon>Rosales</taxon>
        <taxon>Rosaceae</taxon>
        <taxon>Amygdaloideae</taxon>
        <taxon>Maleae</taxon>
        <taxon>Malus</taxon>
    </lineage>
</organism>
<evidence type="ECO:0000313" key="3">
    <source>
        <dbReference type="Proteomes" id="UP000315295"/>
    </source>
</evidence>
<sequence length="87" mass="9591">MSGYLTSAGSSTSCTINASQRDLGVELLQAEVDYGFLVQSSSGLRLIPWQGEIPWRREIKDDRRKSTTTIAKKTRTGNEEGASLLQQ</sequence>
<evidence type="ECO:0000313" key="2">
    <source>
        <dbReference type="EMBL" id="TQD95624.1"/>
    </source>
</evidence>
<protein>
    <submittedName>
        <fullName evidence="2">Uncharacterized protein</fullName>
    </submittedName>
</protein>
<dbReference type="Proteomes" id="UP000315295">
    <property type="component" value="Unassembled WGS sequence"/>
</dbReference>
<keyword evidence="3" id="KW-1185">Reference proteome</keyword>
<name>A0A540MA49_MALBA</name>
<proteinExistence type="predicted"/>
<dbReference type="EMBL" id="VIEB01000309">
    <property type="protein sequence ID" value="TQD95624.1"/>
    <property type="molecule type" value="Genomic_DNA"/>
</dbReference>
<accession>A0A540MA49</accession>
<comment type="caution">
    <text evidence="2">The sequence shown here is derived from an EMBL/GenBank/DDBJ whole genome shotgun (WGS) entry which is preliminary data.</text>
</comment>
<dbReference type="AlphaFoldDB" id="A0A540MA49"/>
<evidence type="ECO:0000256" key="1">
    <source>
        <dbReference type="SAM" id="MobiDB-lite"/>
    </source>
</evidence>